<dbReference type="GO" id="GO:0005524">
    <property type="term" value="F:ATP binding"/>
    <property type="evidence" value="ECO:0007669"/>
    <property type="project" value="UniProtKB-UniRule"/>
</dbReference>
<protein>
    <submittedName>
        <fullName evidence="12">AGC protein kinase</fullName>
    </submittedName>
</protein>
<dbReference type="CDD" id="cd05123">
    <property type="entry name" value="STKc_AGC"/>
    <property type="match status" value="1"/>
</dbReference>
<dbReference type="Pfam" id="PF00069">
    <property type="entry name" value="Pkinase"/>
    <property type="match status" value="1"/>
</dbReference>
<keyword evidence="4 7" id="KW-0547">Nucleotide-binding</keyword>
<evidence type="ECO:0000259" key="11">
    <source>
        <dbReference type="PROSITE" id="PS51285"/>
    </source>
</evidence>
<dbReference type="PANTHER" id="PTHR24351">
    <property type="entry name" value="RIBOSOMAL PROTEIN S6 KINASE"/>
    <property type="match status" value="1"/>
</dbReference>
<accession>W4H298</accession>
<keyword evidence="6 7" id="KW-0067">ATP-binding</keyword>
<proteinExistence type="inferred from homology"/>
<dbReference type="InterPro" id="IPR008271">
    <property type="entry name" value="Ser/Thr_kinase_AS"/>
</dbReference>
<feature type="region of interest" description="Disordered" evidence="9">
    <location>
        <begin position="39"/>
        <end position="58"/>
    </location>
</feature>
<dbReference type="PROSITE" id="PS00107">
    <property type="entry name" value="PROTEIN_KINASE_ATP"/>
    <property type="match status" value="1"/>
</dbReference>
<dbReference type="PROSITE" id="PS50011">
    <property type="entry name" value="PROTEIN_KINASE_DOM"/>
    <property type="match status" value="1"/>
</dbReference>
<dbReference type="STRING" id="112090.W4H298"/>
<feature type="binding site" evidence="7">
    <location>
        <position position="106"/>
    </location>
    <ligand>
        <name>ATP</name>
        <dbReference type="ChEBI" id="CHEBI:30616"/>
    </ligand>
</feature>
<dbReference type="OrthoDB" id="63267at2759"/>
<dbReference type="SUPFAM" id="SSF56112">
    <property type="entry name" value="Protein kinase-like (PK-like)"/>
    <property type="match status" value="1"/>
</dbReference>
<name>W4H298_APHAT</name>
<dbReference type="AlphaFoldDB" id="W4H298"/>
<gene>
    <name evidence="12" type="ORF">H257_02586</name>
</gene>
<dbReference type="Gene3D" id="1.10.510.10">
    <property type="entry name" value="Transferase(Phosphotransferase) domain 1"/>
    <property type="match status" value="1"/>
</dbReference>
<evidence type="ECO:0000256" key="4">
    <source>
        <dbReference type="ARBA" id="ARBA00022741"/>
    </source>
</evidence>
<keyword evidence="5 12" id="KW-0418">Kinase</keyword>
<dbReference type="InterPro" id="IPR017441">
    <property type="entry name" value="Protein_kinase_ATP_BS"/>
</dbReference>
<evidence type="ECO:0000256" key="5">
    <source>
        <dbReference type="ARBA" id="ARBA00022777"/>
    </source>
</evidence>
<evidence type="ECO:0000313" key="12">
    <source>
        <dbReference type="EMBL" id="ETV86120.1"/>
    </source>
</evidence>
<evidence type="ECO:0000259" key="10">
    <source>
        <dbReference type="PROSITE" id="PS50011"/>
    </source>
</evidence>
<evidence type="ECO:0000256" key="2">
    <source>
        <dbReference type="ARBA" id="ARBA00022553"/>
    </source>
</evidence>
<feature type="region of interest" description="Disordered" evidence="9">
    <location>
        <begin position="434"/>
        <end position="455"/>
    </location>
</feature>
<comment type="similarity">
    <text evidence="8">Belongs to the protein kinase superfamily.</text>
</comment>
<organism evidence="12">
    <name type="scientific">Aphanomyces astaci</name>
    <name type="common">Crayfish plague agent</name>
    <dbReference type="NCBI Taxonomy" id="112090"/>
    <lineage>
        <taxon>Eukaryota</taxon>
        <taxon>Sar</taxon>
        <taxon>Stramenopiles</taxon>
        <taxon>Oomycota</taxon>
        <taxon>Saprolegniomycetes</taxon>
        <taxon>Saprolegniales</taxon>
        <taxon>Verrucalvaceae</taxon>
        <taxon>Aphanomyces</taxon>
    </lineage>
</organism>
<sequence>MADQAAIASSPRHDPLRPLIQQESAAFETSTAAAITGKTVRRGSKERHDVEGATQVSNDTASKPTDFELLVVVGQGAFGKVIQVRHRPTGEIYAMKIVSKEYLVKKNYIGNMQTERDIMTKVDHPFLVKLKYAFQTPANVYLVMPYIPGGELFHTLHKQGLLLEHTACFYAAEMVLALEYLHGQGIIHRDLKPENILLDADGHVCLTDFGLSKELPQDDEAKTVCGTNEYMAPEMIRNKPYSHAVDWWALGALIYEMVTGYPPFRHNNRKKLLEKICTEKLSLPKFLHADTHSILKQLLERNVDKRLGAGKSTMFKVKGVAAIKQHPFFSRIDWGLLAQRKITPPVTPLLATNTGGLGTLDTSCFAESFTKMQVAVDETQVPDDHGSLFHRFSFTAADVRLRRESISINSRINEEEQPIDEHDEGHLVSTISTPDDAATSVVESSTIDPHVAPHC</sequence>
<dbReference type="RefSeq" id="XP_009824592.1">
    <property type="nucleotide sequence ID" value="XM_009826290.1"/>
</dbReference>
<keyword evidence="1 8" id="KW-0723">Serine/threonine-protein kinase</keyword>
<dbReference type="InterPro" id="IPR000719">
    <property type="entry name" value="Prot_kinase_dom"/>
</dbReference>
<dbReference type="GeneID" id="20804582"/>
<evidence type="ECO:0000256" key="8">
    <source>
        <dbReference type="RuleBase" id="RU000304"/>
    </source>
</evidence>
<dbReference type="InterPro" id="IPR000961">
    <property type="entry name" value="AGC-kinase_C"/>
</dbReference>
<dbReference type="Gene3D" id="3.30.200.20">
    <property type="entry name" value="Phosphorylase Kinase, domain 1"/>
    <property type="match status" value="1"/>
</dbReference>
<feature type="domain" description="AGC-kinase C-terminal" evidence="11">
    <location>
        <begin position="330"/>
        <end position="404"/>
    </location>
</feature>
<evidence type="ECO:0000256" key="6">
    <source>
        <dbReference type="ARBA" id="ARBA00022840"/>
    </source>
</evidence>
<feature type="domain" description="Protein kinase" evidence="10">
    <location>
        <begin position="67"/>
        <end position="329"/>
    </location>
</feature>
<dbReference type="EMBL" id="KI913117">
    <property type="protein sequence ID" value="ETV86120.1"/>
    <property type="molecule type" value="Genomic_DNA"/>
</dbReference>
<dbReference type="FunFam" id="3.30.200.20:FF:000042">
    <property type="entry name" value="Aurora kinase A"/>
    <property type="match status" value="1"/>
</dbReference>
<dbReference type="VEuPathDB" id="FungiDB:H257_02586"/>
<dbReference type="GO" id="GO:0004674">
    <property type="term" value="F:protein serine/threonine kinase activity"/>
    <property type="evidence" value="ECO:0007669"/>
    <property type="project" value="UniProtKB-KW"/>
</dbReference>
<keyword evidence="2" id="KW-0597">Phosphoprotein</keyword>
<dbReference type="InterPro" id="IPR045270">
    <property type="entry name" value="STKc_AGC"/>
</dbReference>
<evidence type="ECO:0000256" key="1">
    <source>
        <dbReference type="ARBA" id="ARBA00022527"/>
    </source>
</evidence>
<evidence type="ECO:0000256" key="3">
    <source>
        <dbReference type="ARBA" id="ARBA00022679"/>
    </source>
</evidence>
<keyword evidence="3" id="KW-0808">Transferase</keyword>
<evidence type="ECO:0000256" key="7">
    <source>
        <dbReference type="PROSITE-ProRule" id="PRU10141"/>
    </source>
</evidence>
<reference evidence="12" key="1">
    <citation type="submission" date="2013-12" db="EMBL/GenBank/DDBJ databases">
        <title>The Genome Sequence of Aphanomyces astaci APO3.</title>
        <authorList>
            <consortium name="The Broad Institute Genomics Platform"/>
            <person name="Russ C."/>
            <person name="Tyler B."/>
            <person name="van West P."/>
            <person name="Dieguez-Uribeondo J."/>
            <person name="Young S.K."/>
            <person name="Zeng Q."/>
            <person name="Gargeya S."/>
            <person name="Fitzgerald M."/>
            <person name="Abouelleil A."/>
            <person name="Alvarado L."/>
            <person name="Chapman S.B."/>
            <person name="Gainer-Dewar J."/>
            <person name="Goldberg J."/>
            <person name="Griggs A."/>
            <person name="Gujja S."/>
            <person name="Hansen M."/>
            <person name="Howarth C."/>
            <person name="Imamovic A."/>
            <person name="Ireland A."/>
            <person name="Larimer J."/>
            <person name="McCowan C."/>
            <person name="Murphy C."/>
            <person name="Pearson M."/>
            <person name="Poon T.W."/>
            <person name="Priest M."/>
            <person name="Roberts A."/>
            <person name="Saif S."/>
            <person name="Shea T."/>
            <person name="Sykes S."/>
            <person name="Wortman J."/>
            <person name="Nusbaum C."/>
            <person name="Birren B."/>
        </authorList>
    </citation>
    <scope>NUCLEOTIDE SEQUENCE [LARGE SCALE GENOMIC DNA]</scope>
    <source>
        <strain evidence="12">APO3</strain>
    </source>
</reference>
<dbReference type="PROSITE" id="PS51285">
    <property type="entry name" value="AGC_KINASE_CTER"/>
    <property type="match status" value="1"/>
</dbReference>
<dbReference type="FunFam" id="1.10.510.10:FF:000210">
    <property type="entry name" value="Non-specific serine/threonine protein kinase"/>
    <property type="match status" value="1"/>
</dbReference>
<evidence type="ECO:0000256" key="9">
    <source>
        <dbReference type="SAM" id="MobiDB-lite"/>
    </source>
</evidence>
<dbReference type="PROSITE" id="PS00108">
    <property type="entry name" value="PROTEIN_KINASE_ST"/>
    <property type="match status" value="1"/>
</dbReference>
<dbReference type="SMART" id="SM00220">
    <property type="entry name" value="S_TKc"/>
    <property type="match status" value="1"/>
</dbReference>
<dbReference type="InterPro" id="IPR011009">
    <property type="entry name" value="Kinase-like_dom_sf"/>
</dbReference>